<accession>A0ABQ4HS37</accession>
<comment type="caution">
    <text evidence="1">The sequence shown here is derived from an EMBL/GenBank/DDBJ whole genome shotgun (WGS) entry which is preliminary data.</text>
</comment>
<organism evidence="1 2">
    <name type="scientific">Micromonospora andamanensis</name>
    <dbReference type="NCBI Taxonomy" id="1287068"/>
    <lineage>
        <taxon>Bacteria</taxon>
        <taxon>Bacillati</taxon>
        <taxon>Actinomycetota</taxon>
        <taxon>Actinomycetes</taxon>
        <taxon>Micromonosporales</taxon>
        <taxon>Micromonosporaceae</taxon>
        <taxon>Micromonospora</taxon>
    </lineage>
</organism>
<proteinExistence type="predicted"/>
<gene>
    <name evidence="1" type="ORF">Van01_16760</name>
</gene>
<dbReference type="EMBL" id="BOOZ01000007">
    <property type="protein sequence ID" value="GIJ08462.1"/>
    <property type="molecule type" value="Genomic_DNA"/>
</dbReference>
<dbReference type="RefSeq" id="WP_204003262.1">
    <property type="nucleotide sequence ID" value="NZ_BOOZ01000007.1"/>
</dbReference>
<evidence type="ECO:0000313" key="2">
    <source>
        <dbReference type="Proteomes" id="UP000647017"/>
    </source>
</evidence>
<keyword evidence="2" id="KW-1185">Reference proteome</keyword>
<reference evidence="1 2" key="1">
    <citation type="submission" date="2021-01" db="EMBL/GenBank/DDBJ databases">
        <title>Whole genome shotgun sequence of Verrucosispora andamanensis NBRC 109075.</title>
        <authorList>
            <person name="Komaki H."/>
            <person name="Tamura T."/>
        </authorList>
    </citation>
    <scope>NUCLEOTIDE SEQUENCE [LARGE SCALE GENOMIC DNA]</scope>
    <source>
        <strain evidence="1 2">NBRC 109075</strain>
    </source>
</reference>
<name>A0ABQ4HS37_9ACTN</name>
<protein>
    <submittedName>
        <fullName evidence="1">Uncharacterized protein</fullName>
    </submittedName>
</protein>
<evidence type="ECO:0000313" key="1">
    <source>
        <dbReference type="EMBL" id="GIJ08462.1"/>
    </source>
</evidence>
<dbReference type="Proteomes" id="UP000647017">
    <property type="component" value="Unassembled WGS sequence"/>
</dbReference>
<sequence length="206" mass="22530">MRRMVKFQEAVERLREESRHRDIDISDVAAQDILADLVTSTAAALGIREDTFVRSHLPNVDLADLAAHLKQADDAQKRELAEASPAVVSLENTGRLIASLAQAVRCVSLNHDQLAQGRRDKWTAVAVLDDASNCLTLLGEAVTNSHTTGRGTAVLWNDESVVYARRALTQTISNIRNGGWTFAHGPQLDADVVSRMNDDLSLLPPE</sequence>